<dbReference type="STRING" id="762845.BCR26_05660"/>
<dbReference type="AlphaFoldDB" id="A0A1E5KT17"/>
<keyword evidence="1" id="KW-0233">DNA recombination</keyword>
<keyword evidence="4" id="KW-1185">Reference proteome</keyword>
<dbReference type="Gene3D" id="1.10.443.10">
    <property type="entry name" value="Intergrase catalytic core"/>
    <property type="match status" value="1"/>
</dbReference>
<evidence type="ECO:0000256" key="1">
    <source>
        <dbReference type="ARBA" id="ARBA00023172"/>
    </source>
</evidence>
<name>A0A1E5KT17_9ENTE</name>
<dbReference type="Proteomes" id="UP000095256">
    <property type="component" value="Unassembled WGS sequence"/>
</dbReference>
<comment type="caution">
    <text evidence="3">The sequence shown here is derived from an EMBL/GenBank/DDBJ whole genome shotgun (WGS) entry which is preliminary data.</text>
</comment>
<dbReference type="EMBL" id="MIEK01000067">
    <property type="protein sequence ID" value="OEH81001.1"/>
    <property type="molecule type" value="Genomic_DNA"/>
</dbReference>
<dbReference type="InterPro" id="IPR011010">
    <property type="entry name" value="DNA_brk_join_enz"/>
</dbReference>
<dbReference type="PROSITE" id="PS51898">
    <property type="entry name" value="TYR_RECOMBINASE"/>
    <property type="match status" value="1"/>
</dbReference>
<dbReference type="InterPro" id="IPR013762">
    <property type="entry name" value="Integrase-like_cat_sf"/>
</dbReference>
<protein>
    <recommendedName>
        <fullName evidence="2">Tyr recombinase domain-containing protein</fullName>
    </recommendedName>
</protein>
<organism evidence="3 4">
    <name type="scientific">Enterococcus rivorum</name>
    <dbReference type="NCBI Taxonomy" id="762845"/>
    <lineage>
        <taxon>Bacteria</taxon>
        <taxon>Bacillati</taxon>
        <taxon>Bacillota</taxon>
        <taxon>Bacilli</taxon>
        <taxon>Lactobacillales</taxon>
        <taxon>Enterococcaceae</taxon>
        <taxon>Enterococcus</taxon>
    </lineage>
</organism>
<evidence type="ECO:0000313" key="3">
    <source>
        <dbReference type="EMBL" id="OEH81001.1"/>
    </source>
</evidence>
<evidence type="ECO:0000313" key="4">
    <source>
        <dbReference type="Proteomes" id="UP000095256"/>
    </source>
</evidence>
<reference evidence="3 4" key="1">
    <citation type="submission" date="2016-09" db="EMBL/GenBank/DDBJ databases">
        <authorList>
            <person name="Capua I."/>
            <person name="De Benedictis P."/>
            <person name="Joannis T."/>
            <person name="Lombin L.H."/>
            <person name="Cattoli G."/>
        </authorList>
    </citation>
    <scope>NUCLEOTIDE SEQUENCE [LARGE SCALE GENOMIC DNA]</scope>
    <source>
        <strain evidence="3 4">LMG 25899</strain>
    </source>
</reference>
<gene>
    <name evidence="3" type="ORF">BCR26_05660</name>
</gene>
<dbReference type="GO" id="GO:0003677">
    <property type="term" value="F:DNA binding"/>
    <property type="evidence" value="ECO:0007669"/>
    <property type="project" value="InterPro"/>
</dbReference>
<dbReference type="InterPro" id="IPR002104">
    <property type="entry name" value="Integrase_catalytic"/>
</dbReference>
<proteinExistence type="predicted"/>
<dbReference type="GO" id="GO:0006310">
    <property type="term" value="P:DNA recombination"/>
    <property type="evidence" value="ECO:0007669"/>
    <property type="project" value="UniProtKB-KW"/>
</dbReference>
<dbReference type="Pfam" id="PF00589">
    <property type="entry name" value="Phage_integrase"/>
    <property type="match status" value="1"/>
</dbReference>
<dbReference type="RefSeq" id="WP_275950755.1">
    <property type="nucleotide sequence ID" value="NZ_JAGGMA010000005.1"/>
</dbReference>
<dbReference type="SUPFAM" id="SSF56349">
    <property type="entry name" value="DNA breaking-rejoining enzymes"/>
    <property type="match status" value="1"/>
</dbReference>
<accession>A0A1E5KT17</accession>
<sequence length="125" mass="14621">MVTYLENLRKNIVFLEEDLFLFVYLKNGFCGYPLTKEYVNNKIKKYTRKAGIEKNMSSHKFRHTHVSLMAEAGVSLPVIQKRVGHSDRILTEEIYLHITSDMNIDSVFLLDELLKNKSWSNEGHK</sequence>
<dbReference type="GO" id="GO:0015074">
    <property type="term" value="P:DNA integration"/>
    <property type="evidence" value="ECO:0007669"/>
    <property type="project" value="InterPro"/>
</dbReference>
<evidence type="ECO:0000259" key="2">
    <source>
        <dbReference type="PROSITE" id="PS51898"/>
    </source>
</evidence>
<feature type="domain" description="Tyr recombinase" evidence="2">
    <location>
        <begin position="1"/>
        <end position="108"/>
    </location>
</feature>